<comment type="caution">
    <text evidence="2">The sequence shown here is derived from an EMBL/GenBank/DDBJ whole genome shotgun (WGS) entry which is preliminary data.</text>
</comment>
<feature type="compositionally biased region" description="Basic residues" evidence="1">
    <location>
        <begin position="1"/>
        <end position="10"/>
    </location>
</feature>
<keyword evidence="3" id="KW-1185">Reference proteome</keyword>
<reference evidence="2" key="1">
    <citation type="submission" date="2021-03" db="EMBL/GenBank/DDBJ databases">
        <title>Draft genome sequence of rust myrtle Austropuccinia psidii MF-1, a brazilian biotype.</title>
        <authorList>
            <person name="Quecine M.C."/>
            <person name="Pachon D.M.R."/>
            <person name="Bonatelli M.L."/>
            <person name="Correr F.H."/>
            <person name="Franceschini L.M."/>
            <person name="Leite T.F."/>
            <person name="Margarido G.R.A."/>
            <person name="Almeida C.A."/>
            <person name="Ferrarezi J.A."/>
            <person name="Labate C.A."/>
        </authorList>
    </citation>
    <scope>NUCLEOTIDE SEQUENCE</scope>
    <source>
        <strain evidence="2">MF-1</strain>
    </source>
</reference>
<sequence>MRKIKRYHAKKREESKEETPVASTSKPQANQFPQERKKNKKEEMEENILPKLQDPKNPKRCHGKLFQHGQNLDGIQGKRGTKNKKTSFPKELTLSLDFVNTLKEIKNSILPFKDIKNSLLSLK</sequence>
<dbReference type="Proteomes" id="UP000765509">
    <property type="component" value="Unassembled WGS sequence"/>
</dbReference>
<evidence type="ECO:0000256" key="1">
    <source>
        <dbReference type="SAM" id="MobiDB-lite"/>
    </source>
</evidence>
<accession>A0A9Q3KB12</accession>
<protein>
    <submittedName>
        <fullName evidence="2">Uncharacterized protein</fullName>
    </submittedName>
</protein>
<gene>
    <name evidence="2" type="ORF">O181_116189</name>
</gene>
<proteinExistence type="predicted"/>
<dbReference type="EMBL" id="AVOT02098473">
    <property type="protein sequence ID" value="MBW0576474.1"/>
    <property type="molecule type" value="Genomic_DNA"/>
</dbReference>
<evidence type="ECO:0000313" key="3">
    <source>
        <dbReference type="Proteomes" id="UP000765509"/>
    </source>
</evidence>
<feature type="compositionally biased region" description="Basic and acidic residues" evidence="1">
    <location>
        <begin position="34"/>
        <end position="43"/>
    </location>
</feature>
<name>A0A9Q3KB12_9BASI</name>
<feature type="region of interest" description="Disordered" evidence="1">
    <location>
        <begin position="1"/>
        <end position="60"/>
    </location>
</feature>
<feature type="compositionally biased region" description="Polar residues" evidence="1">
    <location>
        <begin position="21"/>
        <end position="33"/>
    </location>
</feature>
<organism evidence="2 3">
    <name type="scientific">Austropuccinia psidii MF-1</name>
    <dbReference type="NCBI Taxonomy" id="1389203"/>
    <lineage>
        <taxon>Eukaryota</taxon>
        <taxon>Fungi</taxon>
        <taxon>Dikarya</taxon>
        <taxon>Basidiomycota</taxon>
        <taxon>Pucciniomycotina</taxon>
        <taxon>Pucciniomycetes</taxon>
        <taxon>Pucciniales</taxon>
        <taxon>Sphaerophragmiaceae</taxon>
        <taxon>Austropuccinia</taxon>
    </lineage>
</organism>
<dbReference type="AlphaFoldDB" id="A0A9Q3KB12"/>
<evidence type="ECO:0000313" key="2">
    <source>
        <dbReference type="EMBL" id="MBW0576474.1"/>
    </source>
</evidence>